<gene>
    <name evidence="4" type="ORF">V2V91_14655</name>
</gene>
<evidence type="ECO:0000256" key="1">
    <source>
        <dbReference type="SAM" id="MobiDB-lite"/>
    </source>
</evidence>
<feature type="compositionally biased region" description="Low complexity" evidence="1">
    <location>
        <begin position="661"/>
        <end position="672"/>
    </location>
</feature>
<dbReference type="RefSeq" id="WP_331792419.1">
    <property type="nucleotide sequence ID" value="NZ_BAAAUO010000010.1"/>
</dbReference>
<dbReference type="InterPro" id="IPR006626">
    <property type="entry name" value="PbH1"/>
</dbReference>
<dbReference type="Pfam" id="PF13229">
    <property type="entry name" value="Beta_helix"/>
    <property type="match status" value="1"/>
</dbReference>
<dbReference type="InterPro" id="IPR012334">
    <property type="entry name" value="Pectin_lyas_fold"/>
</dbReference>
<keyword evidence="5" id="KW-1185">Reference proteome</keyword>
<keyword evidence="2" id="KW-1133">Transmembrane helix</keyword>
<dbReference type="SMART" id="SM00710">
    <property type="entry name" value="PbH1"/>
    <property type="match status" value="7"/>
</dbReference>
<dbReference type="InterPro" id="IPR039448">
    <property type="entry name" value="Beta_helix"/>
</dbReference>
<evidence type="ECO:0000256" key="2">
    <source>
        <dbReference type="SAM" id="Phobius"/>
    </source>
</evidence>
<dbReference type="SUPFAM" id="SSF51126">
    <property type="entry name" value="Pectin lyase-like"/>
    <property type="match status" value="1"/>
</dbReference>
<dbReference type="Gene3D" id="2.160.20.10">
    <property type="entry name" value="Single-stranded right-handed beta-helix, Pectin lyase-like"/>
    <property type="match status" value="1"/>
</dbReference>
<feature type="compositionally biased region" description="Pro residues" evidence="1">
    <location>
        <begin position="616"/>
        <end position="634"/>
    </location>
</feature>
<organism evidence="4 5">
    <name type="scientific">Microbacterium schleiferi</name>
    <dbReference type="NCBI Taxonomy" id="69362"/>
    <lineage>
        <taxon>Bacteria</taxon>
        <taxon>Bacillati</taxon>
        <taxon>Actinomycetota</taxon>
        <taxon>Actinomycetes</taxon>
        <taxon>Micrococcales</taxon>
        <taxon>Microbacteriaceae</taxon>
        <taxon>Microbacterium</taxon>
    </lineage>
</organism>
<dbReference type="Proteomes" id="UP001351900">
    <property type="component" value="Unassembled WGS sequence"/>
</dbReference>
<accession>A0ABU7VC05</accession>
<evidence type="ECO:0000259" key="3">
    <source>
        <dbReference type="Pfam" id="PF13229"/>
    </source>
</evidence>
<evidence type="ECO:0000313" key="4">
    <source>
        <dbReference type="EMBL" id="MEF2256362.1"/>
    </source>
</evidence>
<sequence length="742" mass="76315">MTADRDRPTFTAEERGETSVPVRWLARTIMIIAIGVLVVAVVIVGNIVAGDGMPWTFGPTDAETRPLGSATTETVGSDEPDPAALVDAEDERLRAMSAVSTSGGIVAAPEYNTVVLGARPSAYTVDDLVSAGAASGLDDGTIELTRHIVVRAGAVLNLDLPGETLRMASDSDGFVSLVAWGGALQLTGDADRPLTLVGWDAEGAAPDTTTADGRAYVRARNGTITAANVAFDSLGFWSGRTGGVAVTATDSGTAAGSFSRTIHFGLHTGLFLSGVTGVTVDGAEIINTVENGIAVTNGSSDTVISSTTITRSGASAISMDKRSRNLTVTGCTLTGSQRFGVEADGSALADGPSPEGYGLDHAAGLTITATSVSGNARGGTRAVAIDAAEYVQLSVEEHSTPLELLGPADDVRVADGTLTSTGGVALFIADSVTDAVVTGMTLTGTDGAVSVADAAVTLTDNTVRVSGSGHAVSIDGASTVSASRNALAGVGAGAIASGPRADVAAEGNDESAWTYELEAVKWLNRHPMGWMWALVLVIPAIGVPLIARRNRRHRELRALFEDAVIRFGAAQIESYQQGGAMPISTPRPIEPESAPKTHPPSHRGTAVEPDATTGPEPAPRPQPEPTMPVGPPAMAPANPYIVRVGPTSDAPVTQEGATSEATIPPIHPTAAPVQRVPRPRSFADLRVGPLANREFASLQEFAVAAVLDAGYPLRTVSTLFRIPSWKLQVWVNEAAQSRGRGG</sequence>
<feature type="region of interest" description="Disordered" evidence="1">
    <location>
        <begin position="577"/>
        <end position="673"/>
    </location>
</feature>
<protein>
    <submittedName>
        <fullName evidence="4">Right-handed parallel beta-helix repeat-containing protein</fullName>
    </submittedName>
</protein>
<feature type="region of interest" description="Disordered" evidence="1">
    <location>
        <begin position="59"/>
        <end position="82"/>
    </location>
</feature>
<reference evidence="4 5" key="1">
    <citation type="submission" date="2024-01" db="EMBL/GenBank/DDBJ databases">
        <title>the genome sequence of strain Microbacterium schleiferi NBRC 15075.</title>
        <authorList>
            <person name="Ding Y."/>
            <person name="Zhang G."/>
        </authorList>
    </citation>
    <scope>NUCLEOTIDE SEQUENCE [LARGE SCALE GENOMIC DNA]</scope>
    <source>
        <strain evidence="4 5">NBRC 15075</strain>
    </source>
</reference>
<feature type="transmembrane region" description="Helical" evidence="2">
    <location>
        <begin position="529"/>
        <end position="547"/>
    </location>
</feature>
<keyword evidence="2" id="KW-0812">Transmembrane</keyword>
<feature type="domain" description="Right handed beta helix" evidence="3">
    <location>
        <begin position="261"/>
        <end position="346"/>
    </location>
</feature>
<keyword evidence="2" id="KW-0472">Membrane</keyword>
<dbReference type="InterPro" id="IPR011050">
    <property type="entry name" value="Pectin_lyase_fold/virulence"/>
</dbReference>
<evidence type="ECO:0000313" key="5">
    <source>
        <dbReference type="Proteomes" id="UP001351900"/>
    </source>
</evidence>
<dbReference type="EMBL" id="JAZHOV010000011">
    <property type="protein sequence ID" value="MEF2256362.1"/>
    <property type="molecule type" value="Genomic_DNA"/>
</dbReference>
<proteinExistence type="predicted"/>
<feature type="transmembrane region" description="Helical" evidence="2">
    <location>
        <begin position="24"/>
        <end position="49"/>
    </location>
</feature>
<name>A0ABU7VC05_9MICO</name>
<comment type="caution">
    <text evidence="4">The sequence shown here is derived from an EMBL/GenBank/DDBJ whole genome shotgun (WGS) entry which is preliminary data.</text>
</comment>